<dbReference type="EMBL" id="GITU01007500">
    <property type="protein sequence ID" value="MBC1176203.1"/>
    <property type="molecule type" value="Transcribed_RNA"/>
</dbReference>
<keyword evidence="2" id="KW-0813">Transport</keyword>
<evidence type="ECO:0000256" key="3">
    <source>
        <dbReference type="ARBA" id="ARBA00022692"/>
    </source>
</evidence>
<evidence type="ECO:0000256" key="5">
    <source>
        <dbReference type="ARBA" id="ARBA00023136"/>
    </source>
</evidence>
<feature type="transmembrane region" description="Helical" evidence="6">
    <location>
        <begin position="33"/>
        <end position="55"/>
    </location>
</feature>
<sequence>MSKLAWRGKDDAVKKDNFSHISRKKSLWELMRLSCIMMGIELAYSAETAFVSPILLNIGIHHKYMTMVWSLSACLSIICSPLIGPLTDQCRLALGRRRPLMIFLSVLLLLGLILVPHGAKIGLWLEWVTMPVKIEKSSSLNPWIIFCTVLGTIVLDFSADNCQTPSRAYLLDMCLPADHTRALSTFSIMSGIGSFLGYAMSAYDWESLSWTHHLGGNISTVFAVVAVIFTISALLTLTTFREVPLPVLEDQPVCSPIPSCKDIQRIQSERRKISFGAYIKSILRMPASIKILCTVSLLGWMGDVCYTLYFTDFVGETVFRGDPGSDSQSQEYGLYESGVRFGCWGMSIYAFSCILFSMGMNSLIKIFSAKFILISASSLFGLSMICLAVWPTKINVLVLSVFAGINFSTIFTVPFILIAQYHAQESFRGFDGMVVDDGKKVDAARGLGTDIAIINSSLFLAQIFVSLIIGALVSLTGSTSAVIYSAGVFSLCAGIAANRVLYLE</sequence>
<proteinExistence type="predicted"/>
<dbReference type="PANTHER" id="PTHR19432">
    <property type="entry name" value="SUGAR TRANSPORTER"/>
    <property type="match status" value="1"/>
</dbReference>
<dbReference type="GO" id="GO:0008506">
    <property type="term" value="F:sucrose:proton symporter activity"/>
    <property type="evidence" value="ECO:0007669"/>
    <property type="project" value="TreeGrafter"/>
</dbReference>
<dbReference type="InterPro" id="IPR036259">
    <property type="entry name" value="MFS_trans_sf"/>
</dbReference>
<accession>A0A7G3AXE2</accession>
<dbReference type="SUPFAM" id="SSF103473">
    <property type="entry name" value="MFS general substrate transporter"/>
    <property type="match status" value="1"/>
</dbReference>
<evidence type="ECO:0000256" key="1">
    <source>
        <dbReference type="ARBA" id="ARBA00004141"/>
    </source>
</evidence>
<evidence type="ECO:0000313" key="7">
    <source>
        <dbReference type="EMBL" id="MBC1176203.1"/>
    </source>
</evidence>
<feature type="transmembrane region" description="Helical" evidence="6">
    <location>
        <begin position="289"/>
        <end position="309"/>
    </location>
</feature>
<feature type="transmembrane region" description="Helical" evidence="6">
    <location>
        <begin position="180"/>
        <end position="200"/>
    </location>
</feature>
<dbReference type="FunFam" id="1.20.1250.20:FF:000321">
    <property type="entry name" value="Solute carrier family 45 member 2"/>
    <property type="match status" value="1"/>
</dbReference>
<evidence type="ECO:0000256" key="6">
    <source>
        <dbReference type="SAM" id="Phobius"/>
    </source>
</evidence>
<feature type="transmembrane region" description="Helical" evidence="6">
    <location>
        <begin position="339"/>
        <end position="359"/>
    </location>
</feature>
<feature type="transmembrane region" description="Helical" evidence="6">
    <location>
        <begin position="481"/>
        <end position="502"/>
    </location>
</feature>
<dbReference type="Gene3D" id="1.20.1250.20">
    <property type="entry name" value="MFS general substrate transporter like domains"/>
    <property type="match status" value="1"/>
</dbReference>
<feature type="transmembrane region" description="Helical" evidence="6">
    <location>
        <begin position="67"/>
        <end position="87"/>
    </location>
</feature>
<keyword evidence="7" id="KW-0762">Sugar transport</keyword>
<name>A0A7G3AXE2_LUTLO</name>
<keyword evidence="4 6" id="KW-1133">Transmembrane helix</keyword>
<comment type="subcellular location">
    <subcellularLocation>
        <location evidence="1">Membrane</location>
        <topology evidence="1">Multi-pass membrane protein</topology>
    </subcellularLocation>
</comment>
<feature type="transmembrane region" description="Helical" evidence="6">
    <location>
        <begin position="220"/>
        <end position="240"/>
    </location>
</feature>
<feature type="transmembrane region" description="Helical" evidence="6">
    <location>
        <begin position="452"/>
        <end position="475"/>
    </location>
</feature>
<keyword evidence="5 6" id="KW-0472">Membrane</keyword>
<evidence type="ECO:0000256" key="2">
    <source>
        <dbReference type="ARBA" id="ARBA00022448"/>
    </source>
</evidence>
<dbReference type="PANTHER" id="PTHR19432:SF35">
    <property type="entry name" value="SOLUTE CARRIER FAMILY 45 MEMBER 3 ISOFORM X1"/>
    <property type="match status" value="1"/>
</dbReference>
<dbReference type="VEuPathDB" id="VectorBase:LLONM1_004769"/>
<protein>
    <submittedName>
        <fullName evidence="7">Putative proton-associated sugar transporter a</fullName>
    </submittedName>
</protein>
<feature type="transmembrane region" description="Helical" evidence="6">
    <location>
        <begin position="139"/>
        <end position="159"/>
    </location>
</feature>
<dbReference type="AlphaFoldDB" id="A0A7G3AXE2"/>
<dbReference type="GO" id="GO:0016020">
    <property type="term" value="C:membrane"/>
    <property type="evidence" value="ECO:0007669"/>
    <property type="project" value="UniProtKB-SubCell"/>
</dbReference>
<feature type="transmembrane region" description="Helical" evidence="6">
    <location>
        <begin position="371"/>
        <end position="390"/>
    </location>
</feature>
<evidence type="ECO:0000256" key="4">
    <source>
        <dbReference type="ARBA" id="ARBA00022989"/>
    </source>
</evidence>
<organism evidence="7">
    <name type="scientific">Lutzomyia longipalpis</name>
    <name type="common">Sand fly</name>
    <dbReference type="NCBI Taxonomy" id="7200"/>
    <lineage>
        <taxon>Eukaryota</taxon>
        <taxon>Metazoa</taxon>
        <taxon>Ecdysozoa</taxon>
        <taxon>Arthropoda</taxon>
        <taxon>Hexapoda</taxon>
        <taxon>Insecta</taxon>
        <taxon>Pterygota</taxon>
        <taxon>Neoptera</taxon>
        <taxon>Endopterygota</taxon>
        <taxon>Diptera</taxon>
        <taxon>Nematocera</taxon>
        <taxon>Psychodoidea</taxon>
        <taxon>Psychodidae</taxon>
        <taxon>Lutzomyia</taxon>
        <taxon>Lutzomyia</taxon>
    </lineage>
</organism>
<dbReference type="CDD" id="cd17313">
    <property type="entry name" value="MFS_SLC45_SUC"/>
    <property type="match status" value="1"/>
</dbReference>
<feature type="transmembrane region" description="Helical" evidence="6">
    <location>
        <begin position="396"/>
        <end position="418"/>
    </location>
</feature>
<reference evidence="7" key="1">
    <citation type="journal article" date="2020" name="BMC">
        <title>Leishmania infection induces a limited differential gene expression in the sand fly midgut.</title>
        <authorList>
            <person name="Coutinho-Abreu I.V."/>
            <person name="Serafim T.D."/>
            <person name="Meneses C."/>
            <person name="Kamhawi S."/>
            <person name="Oliveira F."/>
            <person name="Valenzuela J.G."/>
        </authorList>
    </citation>
    <scope>NUCLEOTIDE SEQUENCE</scope>
    <source>
        <strain evidence="7">Jacobina</strain>
        <tissue evidence="7">Midgut</tissue>
    </source>
</reference>
<keyword evidence="3 6" id="KW-0812">Transmembrane</keyword>
<feature type="transmembrane region" description="Helical" evidence="6">
    <location>
        <begin position="99"/>
        <end position="119"/>
    </location>
</feature>